<dbReference type="STRING" id="498761.HM1_0288"/>
<evidence type="ECO:0000313" key="1">
    <source>
        <dbReference type="EMBL" id="ABZ82907.1"/>
    </source>
</evidence>
<organism evidence="1 2">
    <name type="scientific">Heliobacterium modesticaldum (strain ATCC 51547 / Ice1)</name>
    <dbReference type="NCBI Taxonomy" id="498761"/>
    <lineage>
        <taxon>Bacteria</taxon>
        <taxon>Bacillati</taxon>
        <taxon>Bacillota</taxon>
        <taxon>Clostridia</taxon>
        <taxon>Eubacteriales</taxon>
        <taxon>Heliobacteriaceae</taxon>
        <taxon>Heliomicrobium</taxon>
    </lineage>
</organism>
<name>B0TEI8_HELMI</name>
<gene>
    <name evidence="1" type="ORF">HM1_0288</name>
</gene>
<sequence length="41" mass="4651">MPYCRTSQRKTPYKGRTATLGSLFMIREPLPISCKPGEGMF</sequence>
<accession>B0TEI8</accession>
<protein>
    <submittedName>
        <fullName evidence="1">Uncharacterized protein</fullName>
    </submittedName>
</protein>
<reference evidence="1 2" key="1">
    <citation type="journal article" date="2008" name="J. Bacteriol.">
        <title>The genome of Heliobacterium modesticaldum, a phototrophic representative of the Firmicutes containing the simplest photosynthetic apparatus.</title>
        <authorList>
            <person name="Sattley W.M."/>
            <person name="Madigan M.T."/>
            <person name="Swingley W.D."/>
            <person name="Cheung P.C."/>
            <person name="Clocksin K.M."/>
            <person name="Conrad A.L."/>
            <person name="Dejesa L.C."/>
            <person name="Honchak B.M."/>
            <person name="Jung D.O."/>
            <person name="Karbach L.E."/>
            <person name="Kurdoglu A."/>
            <person name="Lahiri S."/>
            <person name="Mastrian S.D."/>
            <person name="Page L.E."/>
            <person name="Taylor H.L."/>
            <person name="Wang Z.T."/>
            <person name="Raymond J."/>
            <person name="Chen M."/>
            <person name="Blankenship R.E."/>
            <person name="Touchman J.W."/>
        </authorList>
    </citation>
    <scope>NUCLEOTIDE SEQUENCE [LARGE SCALE GENOMIC DNA]</scope>
    <source>
        <strain evidence="2">ATCC 51547 / Ice1</strain>
    </source>
</reference>
<keyword evidence="2" id="KW-1185">Reference proteome</keyword>
<dbReference type="HOGENOM" id="CLU_3271008_0_0_9"/>
<dbReference type="EMBL" id="CP000930">
    <property type="protein sequence ID" value="ABZ82907.1"/>
    <property type="molecule type" value="Genomic_DNA"/>
</dbReference>
<proteinExistence type="predicted"/>
<dbReference type="Proteomes" id="UP000008550">
    <property type="component" value="Chromosome"/>
</dbReference>
<dbReference type="KEGG" id="hmo:HM1_0288"/>
<dbReference type="AlphaFoldDB" id="B0TEI8"/>
<evidence type="ECO:0000313" key="2">
    <source>
        <dbReference type="Proteomes" id="UP000008550"/>
    </source>
</evidence>